<dbReference type="EMBL" id="DTDJ01000015">
    <property type="protein sequence ID" value="HGL17057.1"/>
    <property type="molecule type" value="Genomic_DNA"/>
</dbReference>
<comment type="caution">
    <text evidence="2">The sequence shown here is derived from an EMBL/GenBank/DDBJ whole genome shotgun (WGS) entry which is preliminary data.</text>
</comment>
<reference evidence="2" key="1">
    <citation type="journal article" date="2020" name="mSystems">
        <title>Genome- and Community-Level Interaction Insights into Carbon Utilization and Element Cycling Functions of Hydrothermarchaeota in Hydrothermal Sediment.</title>
        <authorList>
            <person name="Zhou Z."/>
            <person name="Liu Y."/>
            <person name="Xu W."/>
            <person name="Pan J."/>
            <person name="Luo Z.H."/>
            <person name="Li M."/>
        </authorList>
    </citation>
    <scope>NUCLEOTIDE SEQUENCE [LARGE SCALE GENOMIC DNA]</scope>
    <source>
        <strain evidence="2">SpSt-69</strain>
    </source>
</reference>
<dbReference type="InterPro" id="IPR036397">
    <property type="entry name" value="RNaseH_sf"/>
</dbReference>
<dbReference type="GO" id="GO:0003676">
    <property type="term" value="F:nucleic acid binding"/>
    <property type="evidence" value="ECO:0007669"/>
    <property type="project" value="InterPro"/>
</dbReference>
<dbReference type="Pfam" id="PF13683">
    <property type="entry name" value="rve_3"/>
    <property type="match status" value="1"/>
</dbReference>
<dbReference type="Gene3D" id="3.30.420.10">
    <property type="entry name" value="Ribonuclease H-like superfamily/Ribonuclease H"/>
    <property type="match status" value="1"/>
</dbReference>
<organism evidence="2">
    <name type="scientific">candidate division WOR-3 bacterium</name>
    <dbReference type="NCBI Taxonomy" id="2052148"/>
    <lineage>
        <taxon>Bacteria</taxon>
        <taxon>Bacteria division WOR-3</taxon>
    </lineage>
</organism>
<dbReference type="AlphaFoldDB" id="A0A7V3ZWT9"/>
<dbReference type="GO" id="GO:0015074">
    <property type="term" value="P:DNA integration"/>
    <property type="evidence" value="ECO:0007669"/>
    <property type="project" value="InterPro"/>
</dbReference>
<dbReference type="InterPro" id="IPR001584">
    <property type="entry name" value="Integrase_cat-core"/>
</dbReference>
<dbReference type="InterPro" id="IPR012337">
    <property type="entry name" value="RNaseH-like_sf"/>
</dbReference>
<sequence length="189" mass="22246">MRWPGGLKPKEPGDLVELDTLIVVLSPGKVVKQFTTRDVVSGWNVLGVFSSRSSYCGREFLQELFLRVPFRVKGLKVDGGSEFYGEFEKECQKRGIRLYVVRPHSPEEQTYVERAQGIHRYEFYGSYHLPLDLEELRQVVREWEYICNFLRPSRPLGGKTPWEYLRENFREVVSFDAKLPQMYWTRTKS</sequence>
<name>A0A7V3ZWT9_UNCW3</name>
<accession>A0A7V3ZWT9</accession>
<evidence type="ECO:0000313" key="2">
    <source>
        <dbReference type="EMBL" id="HGL17057.1"/>
    </source>
</evidence>
<proteinExistence type="predicted"/>
<protein>
    <submittedName>
        <fullName evidence="2">Transposase</fullName>
    </submittedName>
</protein>
<feature type="domain" description="Integrase catalytic" evidence="1">
    <location>
        <begin position="8"/>
        <end position="169"/>
    </location>
</feature>
<gene>
    <name evidence="2" type="ORF">ENU66_01775</name>
</gene>
<dbReference type="PROSITE" id="PS50994">
    <property type="entry name" value="INTEGRASE"/>
    <property type="match status" value="1"/>
</dbReference>
<evidence type="ECO:0000259" key="1">
    <source>
        <dbReference type="PROSITE" id="PS50994"/>
    </source>
</evidence>
<dbReference type="SUPFAM" id="SSF53098">
    <property type="entry name" value="Ribonuclease H-like"/>
    <property type="match status" value="1"/>
</dbReference>